<dbReference type="OrthoDB" id="9795007at2"/>
<dbReference type="AlphaFoldDB" id="A0A3S2W001"/>
<gene>
    <name evidence="2" type="ORF">EOT10_05770</name>
</gene>
<proteinExistence type="predicted"/>
<dbReference type="InterPro" id="IPR023214">
    <property type="entry name" value="HAD_sf"/>
</dbReference>
<dbReference type="PANTHER" id="PTHR47829">
    <property type="entry name" value="HYDROLASE, PUTATIVE (AFU_ORTHOLOGUE AFUA_1G12880)-RELATED"/>
    <property type="match status" value="1"/>
</dbReference>
<dbReference type="NCBIfam" id="TIGR01549">
    <property type="entry name" value="HAD-SF-IA-v1"/>
    <property type="match status" value="1"/>
</dbReference>
<dbReference type="SFLD" id="SFLDS00003">
    <property type="entry name" value="Haloacid_Dehalogenase"/>
    <property type="match status" value="1"/>
</dbReference>
<dbReference type="InterPro" id="IPR052898">
    <property type="entry name" value="ACAD10-like"/>
</dbReference>
<dbReference type="EMBL" id="RZYA01000002">
    <property type="protein sequence ID" value="RVU27796.1"/>
    <property type="molecule type" value="Genomic_DNA"/>
</dbReference>
<accession>A0A3S2W001</accession>
<name>A0A3S2W001_9ACTN</name>
<dbReference type="PRINTS" id="PR00413">
    <property type="entry name" value="HADHALOGNASE"/>
</dbReference>
<reference evidence="2 3" key="1">
    <citation type="submission" date="2019-01" db="EMBL/GenBank/DDBJ databases">
        <title>Genome sequences of Streptomyces and Rhizobium isolates collected from root and soil.</title>
        <authorList>
            <person name="Chhettri S."/>
            <person name="Sevigny J.L."/>
            <person name="Sen A."/>
            <person name="Ennis N."/>
            <person name="Tisa L."/>
        </authorList>
    </citation>
    <scope>NUCLEOTIDE SEQUENCE [LARGE SCALE GENOMIC DNA]</scope>
    <source>
        <strain evidence="2 3">San01</strain>
    </source>
</reference>
<feature type="region of interest" description="Disordered" evidence="1">
    <location>
        <begin position="65"/>
        <end position="91"/>
    </location>
</feature>
<dbReference type="SFLD" id="SFLDG01129">
    <property type="entry name" value="C1.5:_HAD__Beta-PGM__Phosphata"/>
    <property type="match status" value="1"/>
</dbReference>
<evidence type="ECO:0000256" key="1">
    <source>
        <dbReference type="SAM" id="MobiDB-lite"/>
    </source>
</evidence>
<evidence type="ECO:0000313" key="3">
    <source>
        <dbReference type="Proteomes" id="UP000283128"/>
    </source>
</evidence>
<dbReference type="InterPro" id="IPR006439">
    <property type="entry name" value="HAD-SF_hydro_IA"/>
</dbReference>
<protein>
    <submittedName>
        <fullName evidence="2">HAD family phosphatase</fullName>
    </submittedName>
</protein>
<comment type="caution">
    <text evidence="2">The sequence shown here is derived from an EMBL/GenBank/DDBJ whole genome shotgun (WGS) entry which is preliminary data.</text>
</comment>
<dbReference type="NCBIfam" id="TIGR01509">
    <property type="entry name" value="HAD-SF-IA-v3"/>
    <property type="match status" value="1"/>
</dbReference>
<organism evidence="2 3">
    <name type="scientific">Streptomyces antnestii</name>
    <dbReference type="NCBI Taxonomy" id="2494256"/>
    <lineage>
        <taxon>Bacteria</taxon>
        <taxon>Bacillati</taxon>
        <taxon>Actinomycetota</taxon>
        <taxon>Actinomycetes</taxon>
        <taxon>Kitasatosporales</taxon>
        <taxon>Streptomycetaceae</taxon>
        <taxon>Streptomyces</taxon>
    </lineage>
</organism>
<keyword evidence="3" id="KW-1185">Reference proteome</keyword>
<dbReference type="Proteomes" id="UP000283128">
    <property type="component" value="Unassembled WGS sequence"/>
</dbReference>
<sequence>MARSSGGVRGRWCGHCHPRPHAGPRRHAWHVPVSPALWSVKLRGGVGRRFIEVESRFRYVADASRTSHRSGVPPTGFPPRAPDPRDAAPAGGRVLSTRISAVLFDFGGVLTTSVYEAFEAFGAALGVDPRLPLRLLAKDEQSGALLVAHEEGRLGQREFEDGFAERLRAHGADIQGAGLLSRMQQELRPDQAMLDLVAEVRGAGRPVGLLSNSLGDDCYAGFDLESMFDAVVISGDIGVRKPSRRAYAVACERLGTRPEETVMVDDLEHNIVAARRAGLAGIVHREAATTAEELRNLLRV</sequence>
<evidence type="ECO:0000313" key="2">
    <source>
        <dbReference type="EMBL" id="RVU27796.1"/>
    </source>
</evidence>
<dbReference type="Gene3D" id="3.40.50.1000">
    <property type="entry name" value="HAD superfamily/HAD-like"/>
    <property type="match status" value="1"/>
</dbReference>
<dbReference type="CDD" id="cd02603">
    <property type="entry name" value="HAD_sEH-N_like"/>
    <property type="match status" value="1"/>
</dbReference>
<dbReference type="SUPFAM" id="SSF56784">
    <property type="entry name" value="HAD-like"/>
    <property type="match status" value="1"/>
</dbReference>
<dbReference type="PANTHER" id="PTHR47829:SF1">
    <property type="entry name" value="HAD FAMILY PHOSPHATASE"/>
    <property type="match status" value="1"/>
</dbReference>
<dbReference type="Pfam" id="PF00702">
    <property type="entry name" value="Hydrolase"/>
    <property type="match status" value="1"/>
</dbReference>
<dbReference type="InterPro" id="IPR036412">
    <property type="entry name" value="HAD-like_sf"/>
</dbReference>